<evidence type="ECO:0000313" key="9">
    <source>
        <dbReference type="EMBL" id="SNZ07315.1"/>
    </source>
</evidence>
<keyword evidence="10" id="KW-1185">Reference proteome</keyword>
<organism evidence="9 10">
    <name type="scientific">Cohaesibacter gelatinilyticus</name>
    <dbReference type="NCBI Taxonomy" id="372072"/>
    <lineage>
        <taxon>Bacteria</taxon>
        <taxon>Pseudomonadati</taxon>
        <taxon>Pseudomonadota</taxon>
        <taxon>Alphaproteobacteria</taxon>
        <taxon>Hyphomicrobiales</taxon>
        <taxon>Cohaesibacteraceae</taxon>
    </lineage>
</organism>
<feature type="transmembrane region" description="Helical" evidence="8">
    <location>
        <begin position="193"/>
        <end position="209"/>
    </location>
</feature>
<evidence type="ECO:0000256" key="4">
    <source>
        <dbReference type="ARBA" id="ARBA00022475"/>
    </source>
</evidence>
<dbReference type="PANTHER" id="PTHR34979">
    <property type="entry name" value="INNER MEMBRANE PROTEIN YGAZ"/>
    <property type="match status" value="1"/>
</dbReference>
<evidence type="ECO:0000256" key="1">
    <source>
        <dbReference type="ARBA" id="ARBA00004651"/>
    </source>
</evidence>
<dbReference type="Pfam" id="PF03591">
    <property type="entry name" value="AzlC"/>
    <property type="match status" value="1"/>
</dbReference>
<feature type="transmembrane region" description="Helical" evidence="8">
    <location>
        <begin position="75"/>
        <end position="93"/>
    </location>
</feature>
<dbReference type="PANTHER" id="PTHR34979:SF1">
    <property type="entry name" value="INNER MEMBRANE PROTEIN YGAZ"/>
    <property type="match status" value="1"/>
</dbReference>
<evidence type="ECO:0000256" key="6">
    <source>
        <dbReference type="ARBA" id="ARBA00022989"/>
    </source>
</evidence>
<dbReference type="GO" id="GO:1903785">
    <property type="term" value="P:L-valine transmembrane transport"/>
    <property type="evidence" value="ECO:0007669"/>
    <property type="project" value="TreeGrafter"/>
</dbReference>
<reference evidence="9 10" key="1">
    <citation type="submission" date="2017-09" db="EMBL/GenBank/DDBJ databases">
        <authorList>
            <person name="Ehlers B."/>
            <person name="Leendertz F.H."/>
        </authorList>
    </citation>
    <scope>NUCLEOTIDE SEQUENCE [LARGE SCALE GENOMIC DNA]</scope>
    <source>
        <strain evidence="9 10">DSM 18289</strain>
    </source>
</reference>
<gene>
    <name evidence="9" type="ORF">SAMN06265368_0833</name>
</gene>
<feature type="transmembrane region" description="Helical" evidence="8">
    <location>
        <begin position="23"/>
        <end position="42"/>
    </location>
</feature>
<comment type="similarity">
    <text evidence="2">Belongs to the AzlC family.</text>
</comment>
<feature type="transmembrane region" description="Helical" evidence="8">
    <location>
        <begin position="137"/>
        <end position="162"/>
    </location>
</feature>
<evidence type="ECO:0000256" key="7">
    <source>
        <dbReference type="ARBA" id="ARBA00023136"/>
    </source>
</evidence>
<dbReference type="GO" id="GO:0005886">
    <property type="term" value="C:plasma membrane"/>
    <property type="evidence" value="ECO:0007669"/>
    <property type="project" value="UniProtKB-SubCell"/>
</dbReference>
<feature type="transmembrane region" description="Helical" evidence="8">
    <location>
        <begin position="168"/>
        <end position="186"/>
    </location>
</feature>
<comment type="subcellular location">
    <subcellularLocation>
        <location evidence="1">Cell membrane</location>
        <topology evidence="1">Multi-pass membrane protein</topology>
    </subcellularLocation>
</comment>
<sequence>MTHRLDDDSMSAKALFFAGAKRCIPVCIAAGPFGALFGALAVESGMSIFEAVLMSATIFAGASQMVGVDLFGQTIPAWVIVLSIFAVNFRHVLYSASIGRHLRHWTRLQRIIGFHFLIDPQYAEAEGRLERGGKIDFAWYMGLAIPVWLFWVFITWIGAIFGNLLEDSYTYGIDFLLPIYFLGLVMGFRKRSFWLPVVGISAIAAVIAYETVGSPWHVSIGATAGVLLAAFFSPQAKGENSDGIELKEDLS</sequence>
<dbReference type="AlphaFoldDB" id="A0A285NCX1"/>
<proteinExistence type="inferred from homology"/>
<keyword evidence="7 8" id="KW-0472">Membrane</keyword>
<protein>
    <submittedName>
        <fullName evidence="9">Predicted branched-chain amino acid permease (Azaleucine resistance)</fullName>
    </submittedName>
</protein>
<keyword evidence="4" id="KW-1003">Cell membrane</keyword>
<dbReference type="EMBL" id="OBEL01000001">
    <property type="protein sequence ID" value="SNZ07315.1"/>
    <property type="molecule type" value="Genomic_DNA"/>
</dbReference>
<evidence type="ECO:0000256" key="3">
    <source>
        <dbReference type="ARBA" id="ARBA00022448"/>
    </source>
</evidence>
<feature type="transmembrane region" description="Helical" evidence="8">
    <location>
        <begin position="215"/>
        <end position="232"/>
    </location>
</feature>
<evidence type="ECO:0000256" key="5">
    <source>
        <dbReference type="ARBA" id="ARBA00022692"/>
    </source>
</evidence>
<evidence type="ECO:0000256" key="8">
    <source>
        <dbReference type="SAM" id="Phobius"/>
    </source>
</evidence>
<evidence type="ECO:0000256" key="2">
    <source>
        <dbReference type="ARBA" id="ARBA00010735"/>
    </source>
</evidence>
<dbReference type="Proteomes" id="UP000219439">
    <property type="component" value="Unassembled WGS sequence"/>
</dbReference>
<dbReference type="InterPro" id="IPR011606">
    <property type="entry name" value="Brnchd-chn_aa_trnsp_permease"/>
</dbReference>
<evidence type="ECO:0000313" key="10">
    <source>
        <dbReference type="Proteomes" id="UP000219439"/>
    </source>
</evidence>
<keyword evidence="5 8" id="KW-0812">Transmembrane</keyword>
<name>A0A285NCX1_9HYPH</name>
<keyword evidence="6 8" id="KW-1133">Transmembrane helix</keyword>
<keyword evidence="3" id="KW-0813">Transport</keyword>
<accession>A0A285NCX1</accession>